<dbReference type="GO" id="GO:0015833">
    <property type="term" value="P:peptide transport"/>
    <property type="evidence" value="ECO:0007669"/>
    <property type="project" value="TreeGrafter"/>
</dbReference>
<reference evidence="7 8" key="1">
    <citation type="journal article" date="2016" name="Front. Microbiol.">
        <title>Genomic Resource of Rice Seed Associated Bacteria.</title>
        <authorList>
            <person name="Midha S."/>
            <person name="Bansal K."/>
            <person name="Sharma S."/>
            <person name="Kumar N."/>
            <person name="Patil P.P."/>
            <person name="Chaudhry V."/>
            <person name="Patil P.B."/>
        </authorList>
    </citation>
    <scope>NUCLEOTIDE SEQUENCE [LARGE SCALE GENOMIC DNA]</scope>
    <source>
        <strain evidence="7 8">SB4</strain>
    </source>
</reference>
<dbReference type="InterPro" id="IPR000914">
    <property type="entry name" value="SBP_5_dom"/>
</dbReference>
<comment type="caution">
    <text evidence="7">The sequence shown here is derived from an EMBL/GenBank/DDBJ whole genome shotgun (WGS) entry which is preliminary data.</text>
</comment>
<accession>A0A147J2U9</accession>
<feature type="region of interest" description="Disordered" evidence="5">
    <location>
        <begin position="174"/>
        <end position="199"/>
    </location>
</feature>
<evidence type="ECO:0000256" key="4">
    <source>
        <dbReference type="ARBA" id="ARBA00022729"/>
    </source>
</evidence>
<dbReference type="SUPFAM" id="SSF53850">
    <property type="entry name" value="Periplasmic binding protein-like II"/>
    <property type="match status" value="1"/>
</dbReference>
<evidence type="ECO:0000256" key="2">
    <source>
        <dbReference type="ARBA" id="ARBA00005695"/>
    </source>
</evidence>
<dbReference type="GO" id="GO:1904680">
    <property type="term" value="F:peptide transmembrane transporter activity"/>
    <property type="evidence" value="ECO:0007669"/>
    <property type="project" value="TreeGrafter"/>
</dbReference>
<dbReference type="InterPro" id="IPR039424">
    <property type="entry name" value="SBP_5"/>
</dbReference>
<dbReference type="PANTHER" id="PTHR30290">
    <property type="entry name" value="PERIPLASMIC BINDING COMPONENT OF ABC TRANSPORTER"/>
    <property type="match status" value="1"/>
</dbReference>
<keyword evidence="3" id="KW-0813">Transport</keyword>
<proteinExistence type="inferred from homology"/>
<evidence type="ECO:0000259" key="6">
    <source>
        <dbReference type="Pfam" id="PF00496"/>
    </source>
</evidence>
<keyword evidence="4" id="KW-0732">Signal</keyword>
<evidence type="ECO:0000313" key="7">
    <source>
        <dbReference type="EMBL" id="KTW02863.1"/>
    </source>
</evidence>
<dbReference type="PANTHER" id="PTHR30290:SF10">
    <property type="entry name" value="PERIPLASMIC OLIGOPEPTIDE-BINDING PROTEIN-RELATED"/>
    <property type="match status" value="1"/>
</dbReference>
<comment type="subcellular location">
    <subcellularLocation>
        <location evidence="1">Periplasm</location>
    </subcellularLocation>
</comment>
<evidence type="ECO:0000256" key="3">
    <source>
        <dbReference type="ARBA" id="ARBA00022448"/>
    </source>
</evidence>
<gene>
    <name evidence="7" type="ORF">SB4_02345</name>
</gene>
<dbReference type="AlphaFoldDB" id="A0A147J2U9"/>
<dbReference type="Gene3D" id="3.90.76.10">
    <property type="entry name" value="Dipeptide-binding Protein, Domain 1"/>
    <property type="match status" value="1"/>
</dbReference>
<name>A0A147J2U9_9SPHN</name>
<feature type="domain" description="Solute-binding protein family 5" evidence="6">
    <location>
        <begin position="63"/>
        <end position="289"/>
    </location>
</feature>
<comment type="similarity">
    <text evidence="2">Belongs to the bacterial solute-binding protein 5 family.</text>
</comment>
<dbReference type="EMBL" id="LDTE01000009">
    <property type="protein sequence ID" value="KTW02863.1"/>
    <property type="molecule type" value="Genomic_DNA"/>
</dbReference>
<sequence>MALLATAGCDRHADKGPVIVSAVEPVDDSSPMLRPAAGDEDTPHRVMRDALAQGLVRFDANGQIEPGLAERWIVIDGGGSYIFRLREAKWNDGTPVTAEQIVPILRRLVSPRSGNPLAPFLTAIDEIVVMTPQVIEVRLSRPRPDLLKLFAQPEMAIINAKHRGTGPFRIIRSGPPPLLRPIPDPRRVDPDEAATPKPEDDVRLIAESPARAILRFARGASDLMLGGRFATWPLIDAAGVGSTAIRVDPAAGLFGLSIAARDGFLADPANRQALSAAFDRASILAAVAPNWDATDRLLPDALDSDAPPQIPGWALLTLDERRAGAQARVTAWGKPVRLRVALPQGPGANLLYGQIGATLLSIGITPERVAEDAPADLRLIDAVAPFDSARWYLATACAPCGPAAQAAIEQARLAPTLAARSAAIATADAAINADTPFIPLARPLRWSLVSGRLRQYQTNIRAWHPLNRLRADTN</sequence>
<organism evidence="7 8">
    <name type="scientific">Sphingomonas sanguinis</name>
    <dbReference type="NCBI Taxonomy" id="33051"/>
    <lineage>
        <taxon>Bacteria</taxon>
        <taxon>Pseudomonadati</taxon>
        <taxon>Pseudomonadota</taxon>
        <taxon>Alphaproteobacteria</taxon>
        <taxon>Sphingomonadales</taxon>
        <taxon>Sphingomonadaceae</taxon>
        <taxon>Sphingomonas</taxon>
    </lineage>
</organism>
<dbReference type="Proteomes" id="UP000074072">
    <property type="component" value="Unassembled WGS sequence"/>
</dbReference>
<protein>
    <submittedName>
        <fullName evidence="7">ABC transporter substrate-binding protein</fullName>
    </submittedName>
</protein>
<evidence type="ECO:0000256" key="1">
    <source>
        <dbReference type="ARBA" id="ARBA00004418"/>
    </source>
</evidence>
<dbReference type="Gene3D" id="3.10.105.10">
    <property type="entry name" value="Dipeptide-binding Protein, Domain 3"/>
    <property type="match status" value="1"/>
</dbReference>
<dbReference type="Pfam" id="PF00496">
    <property type="entry name" value="SBP_bac_5"/>
    <property type="match status" value="1"/>
</dbReference>
<dbReference type="GO" id="GO:0030313">
    <property type="term" value="C:cell envelope"/>
    <property type="evidence" value="ECO:0007669"/>
    <property type="project" value="UniProtKB-SubCell"/>
</dbReference>
<evidence type="ECO:0000256" key="5">
    <source>
        <dbReference type="SAM" id="MobiDB-lite"/>
    </source>
</evidence>
<evidence type="ECO:0000313" key="8">
    <source>
        <dbReference type="Proteomes" id="UP000074072"/>
    </source>
</evidence>
<dbReference type="PATRIC" id="fig|33051.4.peg.3759"/>